<comment type="similarity">
    <text evidence="2">Belongs to the methyl-accepting chemotaxis (MCP) protein family.</text>
</comment>
<accession>G9WW22</accession>
<dbReference type="PROSITE" id="PS50111">
    <property type="entry name" value="CHEMOTAXIS_TRANSDUC_2"/>
    <property type="match status" value="1"/>
</dbReference>
<dbReference type="InterPro" id="IPR051310">
    <property type="entry name" value="MCP_chemotaxis"/>
</dbReference>
<evidence type="ECO:0000313" key="6">
    <source>
        <dbReference type="Proteomes" id="UP000003527"/>
    </source>
</evidence>
<evidence type="ECO:0000256" key="1">
    <source>
        <dbReference type="ARBA" id="ARBA00022500"/>
    </source>
</evidence>
<organism evidence="5 6">
    <name type="scientific">Oribacterium asaccharolyticum ACB7</name>
    <dbReference type="NCBI Taxonomy" id="796944"/>
    <lineage>
        <taxon>Bacteria</taxon>
        <taxon>Bacillati</taxon>
        <taxon>Bacillota</taxon>
        <taxon>Clostridia</taxon>
        <taxon>Lachnospirales</taxon>
        <taxon>Lachnospiraceae</taxon>
        <taxon>Oribacterium</taxon>
    </lineage>
</organism>
<keyword evidence="1" id="KW-0145">Chemotaxis</keyword>
<dbReference type="PATRIC" id="fig|796944.3.peg.1845"/>
<keyword evidence="3" id="KW-0807">Transducer</keyword>
<dbReference type="PRINTS" id="PR00260">
    <property type="entry name" value="CHEMTRNSDUCR"/>
</dbReference>
<dbReference type="Pfam" id="PF00015">
    <property type="entry name" value="MCPsignal"/>
    <property type="match status" value="1"/>
</dbReference>
<evidence type="ECO:0000313" key="5">
    <source>
        <dbReference type="EMBL" id="EHL10959.1"/>
    </source>
</evidence>
<reference evidence="5 6" key="1">
    <citation type="submission" date="2011-08" db="EMBL/GenBank/DDBJ databases">
        <title>The Genome Sequence of Oribacterium sp. ACB7.</title>
        <authorList>
            <consortium name="The Broad Institute Genome Sequencing Platform"/>
            <person name="Earl A."/>
            <person name="Ward D."/>
            <person name="Feldgarden M."/>
            <person name="Gevers D."/>
            <person name="Sizova M."/>
            <person name="Hazen A."/>
            <person name="Epstein S."/>
            <person name="Young S.K."/>
            <person name="Zeng Q."/>
            <person name="Gargeya S."/>
            <person name="Fitzgerald M."/>
            <person name="Haas B."/>
            <person name="Abouelleil A."/>
            <person name="Alvarado L."/>
            <person name="Arachchi H.M."/>
            <person name="Berlin A."/>
            <person name="Brown A."/>
            <person name="Chapman S.B."/>
            <person name="Chen Z."/>
            <person name="Dunbar C."/>
            <person name="Freedman E."/>
            <person name="Gearin G."/>
            <person name="Gellesch M."/>
            <person name="Goldberg J."/>
            <person name="Griggs A."/>
            <person name="Gujja S."/>
            <person name="Heiman D."/>
            <person name="Howarth C."/>
            <person name="Larson L."/>
            <person name="Lui A."/>
            <person name="MacDonald P.J.P."/>
            <person name="Montmayeur A."/>
            <person name="Murphy C."/>
            <person name="Neiman D."/>
            <person name="Pearson M."/>
            <person name="Priest M."/>
            <person name="Roberts A."/>
            <person name="Saif S."/>
            <person name="Shea T."/>
            <person name="Shenoy N."/>
            <person name="Sisk P."/>
            <person name="Stolte C."/>
            <person name="Sykes S."/>
            <person name="Wortman J."/>
            <person name="Nusbaum C."/>
            <person name="Birren B."/>
        </authorList>
    </citation>
    <scope>NUCLEOTIDE SEQUENCE [LARGE SCALE GENOMIC DNA]</scope>
    <source>
        <strain evidence="5 6">ACB7</strain>
    </source>
</reference>
<dbReference type="Proteomes" id="UP000003527">
    <property type="component" value="Unassembled WGS sequence"/>
</dbReference>
<gene>
    <name evidence="5" type="ORF">HMPREF9624_01106</name>
</gene>
<protein>
    <recommendedName>
        <fullName evidence="4">Methyl-accepting transducer domain-containing protein</fullName>
    </recommendedName>
</protein>
<dbReference type="SUPFAM" id="SSF58104">
    <property type="entry name" value="Methyl-accepting chemotaxis protein (MCP) signaling domain"/>
    <property type="match status" value="1"/>
</dbReference>
<dbReference type="AlphaFoldDB" id="G9WW22"/>
<dbReference type="GO" id="GO:0004888">
    <property type="term" value="F:transmembrane signaling receptor activity"/>
    <property type="evidence" value="ECO:0007669"/>
    <property type="project" value="InterPro"/>
</dbReference>
<sequence>MAIQIQDFAGKEQFQSILRDWAIATGLEAMVQATDGKTVYFADAEKREPGKADTLDRSSHEFGSSSIQEELQYQGEKVATIFLKDDASVEQERGEAALRLLNVSLSNYLEAECSESRFHSFVDKLTSGINETQSLVKEIRKSTNDLKSIQSRQKILALNANIEAARAGEHGKGFGVVADEVGRLSDSSSAVNEKISSVVKRISDVVNSISGEELVEEV</sequence>
<feature type="domain" description="Methyl-accepting transducer" evidence="4">
    <location>
        <begin position="122"/>
        <end position="208"/>
    </location>
</feature>
<dbReference type="InterPro" id="IPR004090">
    <property type="entry name" value="Chemotax_Me-accpt_rcpt"/>
</dbReference>
<evidence type="ECO:0000256" key="3">
    <source>
        <dbReference type="PROSITE-ProRule" id="PRU00284"/>
    </source>
</evidence>
<dbReference type="PANTHER" id="PTHR43531:SF11">
    <property type="entry name" value="METHYL-ACCEPTING CHEMOTAXIS PROTEIN 3"/>
    <property type="match status" value="1"/>
</dbReference>
<comment type="caution">
    <text evidence="5">The sequence shown here is derived from an EMBL/GenBank/DDBJ whole genome shotgun (WGS) entry which is preliminary data.</text>
</comment>
<dbReference type="Gene3D" id="1.10.287.950">
    <property type="entry name" value="Methyl-accepting chemotaxis protein"/>
    <property type="match status" value="1"/>
</dbReference>
<dbReference type="PANTHER" id="PTHR43531">
    <property type="entry name" value="PROTEIN ICFG"/>
    <property type="match status" value="1"/>
</dbReference>
<dbReference type="GO" id="GO:0005886">
    <property type="term" value="C:plasma membrane"/>
    <property type="evidence" value="ECO:0007669"/>
    <property type="project" value="TreeGrafter"/>
</dbReference>
<evidence type="ECO:0000259" key="4">
    <source>
        <dbReference type="PROSITE" id="PS50111"/>
    </source>
</evidence>
<name>G9WW22_9FIRM</name>
<dbReference type="GO" id="GO:0006935">
    <property type="term" value="P:chemotaxis"/>
    <property type="evidence" value="ECO:0007669"/>
    <property type="project" value="UniProtKB-KW"/>
</dbReference>
<evidence type="ECO:0000256" key="2">
    <source>
        <dbReference type="ARBA" id="ARBA00029447"/>
    </source>
</evidence>
<dbReference type="GO" id="GO:0007165">
    <property type="term" value="P:signal transduction"/>
    <property type="evidence" value="ECO:0007669"/>
    <property type="project" value="UniProtKB-KW"/>
</dbReference>
<dbReference type="InterPro" id="IPR004089">
    <property type="entry name" value="MCPsignal_dom"/>
</dbReference>
<dbReference type="HOGENOM" id="CLU_1407180_0_0_9"/>
<dbReference type="EMBL" id="AFZD01000018">
    <property type="protein sequence ID" value="EHL10959.1"/>
    <property type="molecule type" value="Genomic_DNA"/>
</dbReference>
<dbReference type="RefSeq" id="WP_009536912.1">
    <property type="nucleotide sequence ID" value="NZ_JH414505.1"/>
</dbReference>
<proteinExistence type="inferred from homology"/>
<keyword evidence="6" id="KW-1185">Reference proteome</keyword>